<dbReference type="RefSeq" id="WP_326750708.1">
    <property type="nucleotide sequence ID" value="NZ_CP109134.1"/>
</dbReference>
<dbReference type="GeneID" id="91540975"/>
<dbReference type="EMBL" id="CP109134">
    <property type="protein sequence ID" value="WSD04378.1"/>
    <property type="molecule type" value="Genomic_DNA"/>
</dbReference>
<keyword evidence="3" id="KW-1185">Reference proteome</keyword>
<dbReference type="Proteomes" id="UP001335325">
    <property type="component" value="Chromosome"/>
</dbReference>
<sequence>MTPRVDVVVLTMNDRPKEETFAQKTLQAQTGVEVRDPRASQRSRS</sequence>
<evidence type="ECO:0000313" key="2">
    <source>
        <dbReference type="EMBL" id="WSD04378.1"/>
    </source>
</evidence>
<reference evidence="2 3" key="1">
    <citation type="submission" date="2022-10" db="EMBL/GenBank/DDBJ databases">
        <title>The complete genomes of actinobacterial strains from the NBC collection.</title>
        <authorList>
            <person name="Joergensen T.S."/>
            <person name="Alvarez Arevalo M."/>
            <person name="Sterndorff E.B."/>
            <person name="Faurdal D."/>
            <person name="Vuksanovic O."/>
            <person name="Mourched A.-S."/>
            <person name="Charusanti P."/>
            <person name="Shaw S."/>
            <person name="Blin K."/>
            <person name="Weber T."/>
        </authorList>
    </citation>
    <scope>NUCLEOTIDE SEQUENCE [LARGE SCALE GENOMIC DNA]</scope>
    <source>
        <strain evidence="2 3">NBC 01753</strain>
    </source>
</reference>
<gene>
    <name evidence="2" type="ORF">OIE73_00350</name>
</gene>
<organism evidence="2 3">
    <name type="scientific">Streptomyces hirsutus</name>
    <dbReference type="NCBI Taxonomy" id="35620"/>
    <lineage>
        <taxon>Bacteria</taxon>
        <taxon>Bacillati</taxon>
        <taxon>Actinomycetota</taxon>
        <taxon>Actinomycetes</taxon>
        <taxon>Kitasatosporales</taxon>
        <taxon>Streptomycetaceae</taxon>
        <taxon>Streptomyces</taxon>
    </lineage>
</organism>
<name>A0ABZ1GE13_9ACTN</name>
<protein>
    <submittedName>
        <fullName evidence="2">Uncharacterized protein</fullName>
    </submittedName>
</protein>
<evidence type="ECO:0000313" key="3">
    <source>
        <dbReference type="Proteomes" id="UP001335325"/>
    </source>
</evidence>
<accession>A0ABZ1GE13</accession>
<feature type="region of interest" description="Disordered" evidence="1">
    <location>
        <begin position="19"/>
        <end position="45"/>
    </location>
</feature>
<proteinExistence type="predicted"/>
<evidence type="ECO:0000256" key="1">
    <source>
        <dbReference type="SAM" id="MobiDB-lite"/>
    </source>
</evidence>